<dbReference type="EMBL" id="CM055098">
    <property type="protein sequence ID" value="KAJ7550087.1"/>
    <property type="molecule type" value="Genomic_DNA"/>
</dbReference>
<organism evidence="1 2">
    <name type="scientific">Diphasiastrum complanatum</name>
    <name type="common">Issler's clubmoss</name>
    <name type="synonym">Lycopodium complanatum</name>
    <dbReference type="NCBI Taxonomy" id="34168"/>
    <lineage>
        <taxon>Eukaryota</taxon>
        <taxon>Viridiplantae</taxon>
        <taxon>Streptophyta</taxon>
        <taxon>Embryophyta</taxon>
        <taxon>Tracheophyta</taxon>
        <taxon>Lycopodiopsida</taxon>
        <taxon>Lycopodiales</taxon>
        <taxon>Lycopodiaceae</taxon>
        <taxon>Lycopodioideae</taxon>
        <taxon>Diphasiastrum</taxon>
    </lineage>
</organism>
<reference evidence="2" key="1">
    <citation type="journal article" date="2024" name="Proc. Natl. Acad. Sci. U.S.A.">
        <title>Extraordinary preservation of gene collinearity over three hundred million years revealed in homosporous lycophytes.</title>
        <authorList>
            <person name="Li C."/>
            <person name="Wickell D."/>
            <person name="Kuo L.Y."/>
            <person name="Chen X."/>
            <person name="Nie B."/>
            <person name="Liao X."/>
            <person name="Peng D."/>
            <person name="Ji J."/>
            <person name="Jenkins J."/>
            <person name="Williams M."/>
            <person name="Shu S."/>
            <person name="Plott C."/>
            <person name="Barry K."/>
            <person name="Rajasekar S."/>
            <person name="Grimwood J."/>
            <person name="Han X."/>
            <person name="Sun S."/>
            <person name="Hou Z."/>
            <person name="He W."/>
            <person name="Dai G."/>
            <person name="Sun C."/>
            <person name="Schmutz J."/>
            <person name="Leebens-Mack J.H."/>
            <person name="Li F.W."/>
            <person name="Wang L."/>
        </authorList>
    </citation>
    <scope>NUCLEOTIDE SEQUENCE [LARGE SCALE GENOMIC DNA]</scope>
    <source>
        <strain evidence="2">cv. PW_Plant_1</strain>
    </source>
</reference>
<sequence length="371" mass="40875">MGRSIMKRASACWWSGQNLASGAQSQAITPDISDSLLWYRDLGQHGFGEFSIAVVQANQYQEDQSQIETGSYGTFVGVHDGHGGPEASHYVNDNLFLNVEKYALEHGGMSSDVLRQAFIATDEAFLSLVANSWLANPQIASVGSCCLVGVICGDMLYIANLGDSRAVLGRSFSKRSIQAVQLSTEHNASLLAVREELQSIHPDDSQIVELKQGVWRVKGIIQVSRSIGDVYLKKPEYNKDPLLARFQLSEPLQRPVLTAEPSVSAYNLGRQDKFVIFASDGLWEHLTNQEAVNIVYSSPRKGIARNLVKAALEEAARKREVRYSDLKKIDPGIRRHFHDDISVIVIFLDHDLKSKGSKGAQLSLRSGFDGA</sequence>
<protein>
    <submittedName>
        <fullName evidence="1">Uncharacterized protein</fullName>
    </submittedName>
</protein>
<evidence type="ECO:0000313" key="2">
    <source>
        <dbReference type="Proteomes" id="UP001162992"/>
    </source>
</evidence>
<evidence type="ECO:0000313" key="1">
    <source>
        <dbReference type="EMBL" id="KAJ7550087.1"/>
    </source>
</evidence>
<comment type="caution">
    <text evidence="1">The sequence shown here is derived from an EMBL/GenBank/DDBJ whole genome shotgun (WGS) entry which is preliminary data.</text>
</comment>
<accession>A0ACC2D783</accession>
<keyword evidence="2" id="KW-1185">Reference proteome</keyword>
<name>A0ACC2D783_DIPCM</name>
<dbReference type="Proteomes" id="UP001162992">
    <property type="component" value="Chromosome 7"/>
</dbReference>
<gene>
    <name evidence="1" type="ORF">O6H91_07G082200</name>
</gene>
<proteinExistence type="predicted"/>